<sequence length="144" mass="15466">MSHVAKRFRGGRVYLGGGRSRRASVQGRRLHLTWRSALVLGGTGDPAVSSCRTGPGDVGGGSDRGLLGTQSGESRLIPMQGARRQHRVRRALTNPVAGTILSTDASNPGNQDRRQPRQRGRASRQNTRQSGKEPFKKQNTAGNA</sequence>
<comment type="caution">
    <text evidence="2">The sequence shown here is derived from an EMBL/GenBank/DDBJ whole genome shotgun (WGS) entry which is preliminary data.</text>
</comment>
<dbReference type="Proteomes" id="UP000036403">
    <property type="component" value="Unassembled WGS sequence"/>
</dbReference>
<name>A0A0J7KAH7_LASNI</name>
<feature type="compositionally biased region" description="Polar residues" evidence="1">
    <location>
        <begin position="100"/>
        <end position="110"/>
    </location>
</feature>
<organism evidence="2 3">
    <name type="scientific">Lasius niger</name>
    <name type="common">Black garden ant</name>
    <dbReference type="NCBI Taxonomy" id="67767"/>
    <lineage>
        <taxon>Eukaryota</taxon>
        <taxon>Metazoa</taxon>
        <taxon>Ecdysozoa</taxon>
        <taxon>Arthropoda</taxon>
        <taxon>Hexapoda</taxon>
        <taxon>Insecta</taxon>
        <taxon>Pterygota</taxon>
        <taxon>Neoptera</taxon>
        <taxon>Endopterygota</taxon>
        <taxon>Hymenoptera</taxon>
        <taxon>Apocrita</taxon>
        <taxon>Aculeata</taxon>
        <taxon>Formicoidea</taxon>
        <taxon>Formicidae</taxon>
        <taxon>Formicinae</taxon>
        <taxon>Lasius</taxon>
        <taxon>Lasius</taxon>
    </lineage>
</organism>
<reference evidence="2 3" key="1">
    <citation type="submission" date="2015-04" db="EMBL/GenBank/DDBJ databases">
        <title>Lasius niger genome sequencing.</title>
        <authorList>
            <person name="Konorov E.A."/>
            <person name="Nikitin M.A."/>
            <person name="Kirill M.V."/>
            <person name="Chang P."/>
        </authorList>
    </citation>
    <scope>NUCLEOTIDE SEQUENCE [LARGE SCALE GENOMIC DNA]</scope>
    <source>
        <tissue evidence="2">Whole</tissue>
    </source>
</reference>
<keyword evidence="3" id="KW-1185">Reference proteome</keyword>
<protein>
    <submittedName>
        <fullName evidence="2">Uncharacterized protein</fullName>
    </submittedName>
</protein>
<dbReference type="AlphaFoldDB" id="A0A0J7KAH7"/>
<evidence type="ECO:0000313" key="2">
    <source>
        <dbReference type="EMBL" id="KMQ87423.1"/>
    </source>
</evidence>
<proteinExistence type="predicted"/>
<dbReference type="EMBL" id="LBMM01010500">
    <property type="protein sequence ID" value="KMQ87423.1"/>
    <property type="molecule type" value="Genomic_DNA"/>
</dbReference>
<feature type="region of interest" description="Disordered" evidence="1">
    <location>
        <begin position="43"/>
        <end position="144"/>
    </location>
</feature>
<evidence type="ECO:0000256" key="1">
    <source>
        <dbReference type="SAM" id="MobiDB-lite"/>
    </source>
</evidence>
<accession>A0A0J7KAH7</accession>
<evidence type="ECO:0000313" key="3">
    <source>
        <dbReference type="Proteomes" id="UP000036403"/>
    </source>
</evidence>
<dbReference type="PaxDb" id="67767-A0A0J7KAH7"/>
<gene>
    <name evidence="2" type="ORF">RF55_13299</name>
</gene>